<feature type="compositionally biased region" description="Low complexity" evidence="1">
    <location>
        <begin position="15"/>
        <end position="25"/>
    </location>
</feature>
<evidence type="ECO:0000256" key="1">
    <source>
        <dbReference type="SAM" id="MobiDB-lite"/>
    </source>
</evidence>
<feature type="transmembrane region" description="Helical" evidence="2">
    <location>
        <begin position="353"/>
        <end position="374"/>
    </location>
</feature>
<dbReference type="Proteomes" id="UP000005096">
    <property type="component" value="Chromosome"/>
</dbReference>
<dbReference type="HOGENOM" id="CLU_816202_0_0_0"/>
<keyword evidence="2" id="KW-1133">Transmembrane helix</keyword>
<keyword evidence="2" id="KW-0472">Membrane</keyword>
<dbReference type="STRING" id="584708.Apau_0876"/>
<dbReference type="PaxDb" id="584708-Apau_0876"/>
<evidence type="ECO:0000313" key="3">
    <source>
        <dbReference type="EMBL" id="EFQ23304.1"/>
    </source>
</evidence>
<proteinExistence type="predicted"/>
<evidence type="ECO:0000256" key="2">
    <source>
        <dbReference type="SAM" id="Phobius"/>
    </source>
</evidence>
<keyword evidence="4" id="KW-1185">Reference proteome</keyword>
<reference evidence="3 4" key="1">
    <citation type="journal article" date="2010" name="Stand. Genomic Sci.">
        <title>Non-contiguous finished genome sequence of Aminomonas paucivorans type strain (GLU-3).</title>
        <authorList>
            <person name="Pitluck S."/>
            <person name="Yasawong M."/>
            <person name="Held B."/>
            <person name="Lapidus A."/>
            <person name="Nolan M."/>
            <person name="Copeland A."/>
            <person name="Lucas S."/>
            <person name="Del Rio T.G."/>
            <person name="Tice H."/>
            <person name="Cheng J.F."/>
            <person name="Chertkov O."/>
            <person name="Goodwin L."/>
            <person name="Tapia R."/>
            <person name="Han C."/>
            <person name="Liolios K."/>
            <person name="Ivanova N."/>
            <person name="Mavromatis K."/>
            <person name="Ovchinnikova G."/>
            <person name="Pati A."/>
            <person name="Chen A."/>
            <person name="Palaniappan K."/>
            <person name="Land M."/>
            <person name="Hauser L."/>
            <person name="Chang Y.J."/>
            <person name="Jeffries C.D."/>
            <person name="Pukall R."/>
            <person name="Spring S."/>
            <person name="Rohde M."/>
            <person name="Sikorski J."/>
            <person name="Goker M."/>
            <person name="Woyke T."/>
            <person name="Bristow J."/>
            <person name="Eisen J.A."/>
            <person name="Markowitz V."/>
            <person name="Hugenholtz P."/>
            <person name="Kyrpides N.C."/>
            <person name="Klenk H.P."/>
        </authorList>
    </citation>
    <scope>NUCLEOTIDE SEQUENCE [LARGE SCALE GENOMIC DNA]</scope>
    <source>
        <strain evidence="3 4">DSM 12260</strain>
    </source>
</reference>
<dbReference type="AlphaFoldDB" id="E3CVV3"/>
<keyword evidence="2" id="KW-0812">Transmembrane</keyword>
<name>E3CVV3_9BACT</name>
<accession>E3CVV3</accession>
<sequence length="375" mass="40661">MEQQDTTPNLDPVELPVASPSAAASPQPPAPAPGPPPSLTSLLPDSAFTELCTLLRCSRADVESAIRASRVDPEEAVAILHAAAPTYVAVKGRFEARKRGDLNGGFCIVADGISGQVLDTTFWVGPQALPEAFQVQASWESVRSTLRQIPVLPERTIWRQLEQLLERLLPPTALNLLFRDPEALQAKTAALKDGLSHTFRVDFVCSLQVERFHRLRVDLSPIAAAPPPESPPPQVVPKGPEIVEIRVTCRPHLDPVKGRPLKELKAGDLVQVVVEETTGLGRLIARVLARTGRVPSFPVESTEAMPSGDVVVRLSISEGVHGVFKMSGDVRIRILPKEPLLPRLSLWNPDSSLGLFFLVVASGLLLLAVILYLVR</sequence>
<dbReference type="EMBL" id="CM001022">
    <property type="protein sequence ID" value="EFQ23304.1"/>
    <property type="molecule type" value="Genomic_DNA"/>
</dbReference>
<protein>
    <submittedName>
        <fullName evidence="3">Fungal mating-type pheromone</fullName>
    </submittedName>
</protein>
<gene>
    <name evidence="3" type="ORF">Apau_0876</name>
</gene>
<feature type="compositionally biased region" description="Pro residues" evidence="1">
    <location>
        <begin position="26"/>
        <end position="38"/>
    </location>
</feature>
<feature type="region of interest" description="Disordered" evidence="1">
    <location>
        <begin position="1"/>
        <end position="42"/>
    </location>
</feature>
<evidence type="ECO:0000313" key="4">
    <source>
        <dbReference type="Proteomes" id="UP000005096"/>
    </source>
</evidence>
<organism evidence="3 4">
    <name type="scientific">Aminomonas paucivorans DSM 12260</name>
    <dbReference type="NCBI Taxonomy" id="584708"/>
    <lineage>
        <taxon>Bacteria</taxon>
        <taxon>Thermotogati</taxon>
        <taxon>Synergistota</taxon>
        <taxon>Synergistia</taxon>
        <taxon>Synergistales</taxon>
        <taxon>Synergistaceae</taxon>
        <taxon>Aminomonas</taxon>
    </lineage>
</organism>
<dbReference type="eggNOG" id="ENOG502ZHK3">
    <property type="taxonomic scope" value="Bacteria"/>
</dbReference>